<feature type="domain" description="Transposase IS30-like HTH" evidence="1">
    <location>
        <begin position="19"/>
        <end position="41"/>
    </location>
</feature>
<dbReference type="GO" id="GO:0005829">
    <property type="term" value="C:cytosol"/>
    <property type="evidence" value="ECO:0007669"/>
    <property type="project" value="TreeGrafter"/>
</dbReference>
<keyword evidence="3" id="KW-1185">Reference proteome</keyword>
<dbReference type="Proteomes" id="UP000324760">
    <property type="component" value="Chromosome"/>
</dbReference>
<evidence type="ECO:0000313" key="3">
    <source>
        <dbReference type="Proteomes" id="UP000324760"/>
    </source>
</evidence>
<sequence>MSYKQLIEGQRYQILAYISYRAIAKRLRLSHSTISREVRRNQSISQGYLPEKAYARALNRRHCSVKSRLCELTVTLVELGLSNKWSPEQISGVRKARYRRDS</sequence>
<dbReference type="InterPro" id="IPR051917">
    <property type="entry name" value="Transposase-Integrase"/>
</dbReference>
<evidence type="ECO:0000313" key="2">
    <source>
        <dbReference type="EMBL" id="QEQ96922.1"/>
    </source>
</evidence>
<gene>
    <name evidence="2" type="ORF">F0U83_09425</name>
</gene>
<dbReference type="InterPro" id="IPR025246">
    <property type="entry name" value="IS30-like_HTH"/>
</dbReference>
<accession>A0A5P1RCB2</accession>
<dbReference type="PANTHER" id="PTHR10948">
    <property type="entry name" value="TRANSPOSASE"/>
    <property type="match status" value="1"/>
</dbReference>
<dbReference type="AlphaFoldDB" id="A0A5P1RCB2"/>
<dbReference type="GO" id="GO:0032196">
    <property type="term" value="P:transposition"/>
    <property type="evidence" value="ECO:0007669"/>
    <property type="project" value="TreeGrafter"/>
</dbReference>
<organism evidence="2 3">
    <name type="scientific">Neptunomonas concharum</name>
    <dbReference type="NCBI Taxonomy" id="1031538"/>
    <lineage>
        <taxon>Bacteria</taxon>
        <taxon>Pseudomonadati</taxon>
        <taxon>Pseudomonadota</taxon>
        <taxon>Gammaproteobacteria</taxon>
        <taxon>Oceanospirillales</taxon>
        <taxon>Oceanospirillaceae</taxon>
        <taxon>Neptunomonas</taxon>
    </lineage>
</organism>
<protein>
    <submittedName>
        <fullName evidence="2">Helix-turn-helix domain-containing protein</fullName>
    </submittedName>
</protein>
<dbReference type="KEGG" id="ncu:F0U83_09425"/>
<reference evidence="2 3" key="1">
    <citation type="journal article" date="2019" name="Biochem. Eng. J.">
        <title>Metabolic engineering of the marine bacteria Neptunomonas concharum for the production of acetoin and meso-2,3-butanediol from acetate.</title>
        <authorList>
            <person name="Li W."/>
            <person name="Pu N."/>
            <person name="Liu C.-X."/>
            <person name="Yuan Q.-P."/>
            <person name="Li Z.-J."/>
        </authorList>
    </citation>
    <scope>NUCLEOTIDE SEQUENCE [LARGE SCALE GENOMIC DNA]</scope>
    <source>
        <strain evidence="2 3">JCM17730</strain>
    </source>
</reference>
<proteinExistence type="predicted"/>
<dbReference type="PANTHER" id="PTHR10948:SF23">
    <property type="entry name" value="TRANSPOSASE INSI FOR INSERTION SEQUENCE ELEMENT IS30A-RELATED"/>
    <property type="match status" value="1"/>
</dbReference>
<evidence type="ECO:0000259" key="1">
    <source>
        <dbReference type="Pfam" id="PF13936"/>
    </source>
</evidence>
<dbReference type="GO" id="GO:0004803">
    <property type="term" value="F:transposase activity"/>
    <property type="evidence" value="ECO:0007669"/>
    <property type="project" value="TreeGrafter"/>
</dbReference>
<name>A0A5P1RCB2_9GAMM</name>
<dbReference type="Pfam" id="PF13936">
    <property type="entry name" value="HTH_38"/>
    <property type="match status" value="1"/>
</dbReference>
<dbReference type="EMBL" id="CP043869">
    <property type="protein sequence ID" value="QEQ96922.1"/>
    <property type="molecule type" value="Genomic_DNA"/>
</dbReference>